<dbReference type="Proteomes" id="UP001225596">
    <property type="component" value="Unassembled WGS sequence"/>
</dbReference>
<feature type="domain" description="Response regulatory" evidence="3">
    <location>
        <begin position="17"/>
        <end position="135"/>
    </location>
</feature>
<dbReference type="PROSITE" id="PS50110">
    <property type="entry name" value="RESPONSE_REGULATORY"/>
    <property type="match status" value="1"/>
</dbReference>
<dbReference type="SMART" id="SM00448">
    <property type="entry name" value="REC"/>
    <property type="match status" value="1"/>
</dbReference>
<name>A0ABU1BTK4_9BURK</name>
<evidence type="ECO:0000256" key="2">
    <source>
        <dbReference type="PROSITE-ProRule" id="PRU00169"/>
    </source>
</evidence>
<evidence type="ECO:0000259" key="3">
    <source>
        <dbReference type="PROSITE" id="PS50110"/>
    </source>
</evidence>
<protein>
    <submittedName>
        <fullName evidence="4">Response regulator</fullName>
    </submittedName>
</protein>
<evidence type="ECO:0000256" key="1">
    <source>
        <dbReference type="ARBA" id="ARBA00022553"/>
    </source>
</evidence>
<evidence type="ECO:0000313" key="4">
    <source>
        <dbReference type="EMBL" id="MDQ9172348.1"/>
    </source>
</evidence>
<dbReference type="RefSeq" id="WP_338438388.1">
    <property type="nucleotide sequence ID" value="NZ_JAUYVH010000021.1"/>
</dbReference>
<dbReference type="Pfam" id="PF00072">
    <property type="entry name" value="Response_reg"/>
    <property type="match status" value="1"/>
</dbReference>
<organism evidence="4 5">
    <name type="scientific">Keguizhuia sedimenti</name>
    <dbReference type="NCBI Taxonomy" id="3064264"/>
    <lineage>
        <taxon>Bacteria</taxon>
        <taxon>Pseudomonadati</taxon>
        <taxon>Pseudomonadota</taxon>
        <taxon>Betaproteobacteria</taxon>
        <taxon>Burkholderiales</taxon>
        <taxon>Oxalobacteraceae</taxon>
        <taxon>Keguizhuia</taxon>
    </lineage>
</organism>
<feature type="modified residue" description="4-aspartylphosphate" evidence="2">
    <location>
        <position position="68"/>
    </location>
</feature>
<proteinExistence type="predicted"/>
<dbReference type="Gene3D" id="3.40.50.2300">
    <property type="match status" value="1"/>
</dbReference>
<evidence type="ECO:0000313" key="5">
    <source>
        <dbReference type="Proteomes" id="UP001225596"/>
    </source>
</evidence>
<dbReference type="PANTHER" id="PTHR44591">
    <property type="entry name" value="STRESS RESPONSE REGULATOR PROTEIN 1"/>
    <property type="match status" value="1"/>
</dbReference>
<dbReference type="InterPro" id="IPR011006">
    <property type="entry name" value="CheY-like_superfamily"/>
</dbReference>
<dbReference type="EMBL" id="JAUYVH010000021">
    <property type="protein sequence ID" value="MDQ9172348.1"/>
    <property type="molecule type" value="Genomic_DNA"/>
</dbReference>
<sequence length="142" mass="16070">MNSTHTPITQPSMQALRIFLVEDVPAVRDLIVASLADVDGITWCGFSDSENDAIEQLKHSKNDILIVDIELKQGNGMSLLRRLMQTDMHAGTLKIIFSNNVCDAYRRAGAQYGVQYFFDKSFELHELHALLKRLRRPAVQPE</sequence>
<keyword evidence="5" id="KW-1185">Reference proteome</keyword>
<dbReference type="PANTHER" id="PTHR44591:SF3">
    <property type="entry name" value="RESPONSE REGULATORY DOMAIN-CONTAINING PROTEIN"/>
    <property type="match status" value="1"/>
</dbReference>
<keyword evidence="1 2" id="KW-0597">Phosphoprotein</keyword>
<gene>
    <name evidence="4" type="ORF">Q8A64_18230</name>
</gene>
<reference evidence="4 5" key="1">
    <citation type="submission" date="2023-08" db="EMBL/GenBank/DDBJ databases">
        <title>Oxalobacteraceae gen .nov., isolated from river sludge outside the plant.</title>
        <authorList>
            <person name="Zhao S.Y."/>
        </authorList>
    </citation>
    <scope>NUCLEOTIDE SEQUENCE [LARGE SCALE GENOMIC DNA]</scope>
    <source>
        <strain evidence="4 5">R-40</strain>
    </source>
</reference>
<dbReference type="InterPro" id="IPR001789">
    <property type="entry name" value="Sig_transdc_resp-reg_receiver"/>
</dbReference>
<accession>A0ABU1BTK4</accession>
<dbReference type="SUPFAM" id="SSF52172">
    <property type="entry name" value="CheY-like"/>
    <property type="match status" value="1"/>
</dbReference>
<dbReference type="InterPro" id="IPR050595">
    <property type="entry name" value="Bact_response_regulator"/>
</dbReference>
<comment type="caution">
    <text evidence="4">The sequence shown here is derived from an EMBL/GenBank/DDBJ whole genome shotgun (WGS) entry which is preliminary data.</text>
</comment>